<sequence>MFVKQVWLEQYRNIQTACIQPARHLTVLYGSNGQGKTNFLESVYLLGNARPFRSAKVPDLICHDSKAAAVRGSVLSAGIESDILLRLEQNTRRVTVDGKAIQRAADLHGKLAVVIFSPDDTAMVKLGPETRRRYLDRSLYASDAGFLQDYHSYYRILKQRNALLKTNQQEGLDLWTEQLAEAGIRLMDHRQRYTDRLNHLLQQKYQQIAGEQEKVALIYQPDVPCPSEENRVETLQTVLNNQREQDLRYKTTGRGPHRDDLTFLIGGRPLKGFGSQGQQRSFVLALKMAELDHLHETFGEMPVLLLDDIASELDLERMKNLLSYVRQREVQTLITTTDVTPFLPVLQQDSKLFRVEEGRLTYEGNGTP</sequence>
<dbReference type="InterPro" id="IPR042174">
    <property type="entry name" value="RecF_2"/>
</dbReference>
<keyword evidence="5 9" id="KW-0235">DNA replication</keyword>
<comment type="subcellular location">
    <subcellularLocation>
        <location evidence="1 9 10">Cytoplasm</location>
    </subcellularLocation>
</comment>
<accession>A0A1T4K920</accession>
<reference evidence="13" key="1">
    <citation type="submission" date="2017-02" db="EMBL/GenBank/DDBJ databases">
        <authorList>
            <person name="Varghese N."/>
            <person name="Submissions S."/>
        </authorList>
    </citation>
    <scope>NUCLEOTIDE SEQUENCE [LARGE SCALE GENOMIC DNA]</scope>
    <source>
        <strain evidence="13">ATCC BAA-34</strain>
    </source>
</reference>
<keyword evidence="8 9" id="KW-0238">DNA-binding</keyword>
<keyword evidence="6 9" id="KW-0547">Nucleotide-binding</keyword>
<dbReference type="NCBIfam" id="TIGR00611">
    <property type="entry name" value="recf"/>
    <property type="match status" value="1"/>
</dbReference>
<keyword evidence="4 9" id="KW-0963">Cytoplasm</keyword>
<evidence type="ECO:0000256" key="9">
    <source>
        <dbReference type="HAMAP-Rule" id="MF_00365"/>
    </source>
</evidence>
<evidence type="ECO:0000256" key="5">
    <source>
        <dbReference type="ARBA" id="ARBA00022705"/>
    </source>
</evidence>
<evidence type="ECO:0000256" key="1">
    <source>
        <dbReference type="ARBA" id="ARBA00004496"/>
    </source>
</evidence>
<dbReference type="Gene3D" id="3.40.50.300">
    <property type="entry name" value="P-loop containing nucleotide triphosphate hydrolases"/>
    <property type="match status" value="1"/>
</dbReference>
<evidence type="ECO:0000313" key="13">
    <source>
        <dbReference type="Proteomes" id="UP000190102"/>
    </source>
</evidence>
<evidence type="ECO:0000256" key="2">
    <source>
        <dbReference type="ARBA" id="ARBA00008016"/>
    </source>
</evidence>
<gene>
    <name evidence="9" type="primary">recF</name>
    <name evidence="12" type="ORF">SAMN02745119_00407</name>
</gene>
<comment type="function">
    <text evidence="9 10">The RecF protein is involved in DNA metabolism; it is required for DNA replication and normal SOS inducibility. RecF binds preferentially to single-stranded, linear DNA. It also seems to bind ATP.</text>
</comment>
<dbReference type="PANTHER" id="PTHR32182:SF0">
    <property type="entry name" value="DNA REPLICATION AND REPAIR PROTEIN RECF"/>
    <property type="match status" value="1"/>
</dbReference>
<dbReference type="GO" id="GO:0006302">
    <property type="term" value="P:double-strand break repair"/>
    <property type="evidence" value="ECO:0007669"/>
    <property type="project" value="TreeGrafter"/>
</dbReference>
<dbReference type="GO" id="GO:0009432">
    <property type="term" value="P:SOS response"/>
    <property type="evidence" value="ECO:0007669"/>
    <property type="project" value="UniProtKB-UniRule"/>
</dbReference>
<name>A0A1T4K920_9BACT</name>
<evidence type="ECO:0000256" key="6">
    <source>
        <dbReference type="ARBA" id="ARBA00022741"/>
    </source>
</evidence>
<keyword evidence="9 10" id="KW-0227">DNA damage</keyword>
<dbReference type="STRING" id="115783.SAMN02745119_00407"/>
<proteinExistence type="inferred from homology"/>
<dbReference type="PROSITE" id="PS00618">
    <property type="entry name" value="RECF_2"/>
    <property type="match status" value="1"/>
</dbReference>
<dbReference type="GO" id="GO:0003697">
    <property type="term" value="F:single-stranded DNA binding"/>
    <property type="evidence" value="ECO:0007669"/>
    <property type="project" value="UniProtKB-UniRule"/>
</dbReference>
<organism evidence="12 13">
    <name type="scientific">Trichlorobacter thiogenes</name>
    <dbReference type="NCBI Taxonomy" id="115783"/>
    <lineage>
        <taxon>Bacteria</taxon>
        <taxon>Pseudomonadati</taxon>
        <taxon>Thermodesulfobacteriota</taxon>
        <taxon>Desulfuromonadia</taxon>
        <taxon>Geobacterales</taxon>
        <taxon>Geobacteraceae</taxon>
        <taxon>Trichlorobacter</taxon>
    </lineage>
</organism>
<keyword evidence="13" id="KW-1185">Reference proteome</keyword>
<dbReference type="GO" id="GO:0005737">
    <property type="term" value="C:cytoplasm"/>
    <property type="evidence" value="ECO:0007669"/>
    <property type="project" value="UniProtKB-SubCell"/>
</dbReference>
<evidence type="ECO:0000256" key="4">
    <source>
        <dbReference type="ARBA" id="ARBA00022490"/>
    </source>
</evidence>
<evidence type="ECO:0000259" key="11">
    <source>
        <dbReference type="Pfam" id="PF02463"/>
    </source>
</evidence>
<dbReference type="InterPro" id="IPR001238">
    <property type="entry name" value="DNA-binding_RecF"/>
</dbReference>
<dbReference type="Pfam" id="PF02463">
    <property type="entry name" value="SMC_N"/>
    <property type="match status" value="1"/>
</dbReference>
<dbReference type="Proteomes" id="UP000190102">
    <property type="component" value="Unassembled WGS sequence"/>
</dbReference>
<dbReference type="GO" id="GO:0000731">
    <property type="term" value="P:DNA synthesis involved in DNA repair"/>
    <property type="evidence" value="ECO:0007669"/>
    <property type="project" value="TreeGrafter"/>
</dbReference>
<dbReference type="GO" id="GO:0006260">
    <property type="term" value="P:DNA replication"/>
    <property type="evidence" value="ECO:0007669"/>
    <property type="project" value="UniProtKB-UniRule"/>
</dbReference>
<dbReference type="GO" id="GO:0005524">
    <property type="term" value="F:ATP binding"/>
    <property type="evidence" value="ECO:0007669"/>
    <property type="project" value="UniProtKB-UniRule"/>
</dbReference>
<evidence type="ECO:0000256" key="3">
    <source>
        <dbReference type="ARBA" id="ARBA00020170"/>
    </source>
</evidence>
<feature type="binding site" evidence="9">
    <location>
        <begin position="30"/>
        <end position="37"/>
    </location>
    <ligand>
        <name>ATP</name>
        <dbReference type="ChEBI" id="CHEBI:30616"/>
    </ligand>
</feature>
<dbReference type="Gene3D" id="1.20.1050.90">
    <property type="entry name" value="RecF/RecN/SMC, N-terminal domain"/>
    <property type="match status" value="1"/>
</dbReference>
<keyword evidence="7 9" id="KW-0067">ATP-binding</keyword>
<dbReference type="PANTHER" id="PTHR32182">
    <property type="entry name" value="DNA REPLICATION AND REPAIR PROTEIN RECF"/>
    <property type="match status" value="1"/>
</dbReference>
<dbReference type="HAMAP" id="MF_00365">
    <property type="entry name" value="RecF"/>
    <property type="match status" value="1"/>
</dbReference>
<feature type="domain" description="RecF/RecN/SMC N-terminal" evidence="11">
    <location>
        <begin position="2"/>
        <end position="339"/>
    </location>
</feature>
<dbReference type="SUPFAM" id="SSF52540">
    <property type="entry name" value="P-loop containing nucleoside triphosphate hydrolases"/>
    <property type="match status" value="1"/>
</dbReference>
<keyword evidence="9 10" id="KW-0742">SOS response</keyword>
<protein>
    <recommendedName>
        <fullName evidence="3 9">DNA replication and repair protein RecF</fullName>
    </recommendedName>
</protein>
<dbReference type="RefSeq" id="WP_078788697.1">
    <property type="nucleotide sequence ID" value="NZ_FUWR01000001.1"/>
</dbReference>
<keyword evidence="9 10" id="KW-0234">DNA repair</keyword>
<evidence type="ECO:0000256" key="8">
    <source>
        <dbReference type="ARBA" id="ARBA00023125"/>
    </source>
</evidence>
<dbReference type="InterPro" id="IPR027417">
    <property type="entry name" value="P-loop_NTPase"/>
</dbReference>
<evidence type="ECO:0000313" key="12">
    <source>
        <dbReference type="EMBL" id="SJZ38942.1"/>
    </source>
</evidence>
<dbReference type="InterPro" id="IPR018078">
    <property type="entry name" value="DNA-binding_RecF_CS"/>
</dbReference>
<evidence type="ECO:0000256" key="7">
    <source>
        <dbReference type="ARBA" id="ARBA00022840"/>
    </source>
</evidence>
<dbReference type="AlphaFoldDB" id="A0A1T4K920"/>
<dbReference type="InterPro" id="IPR003395">
    <property type="entry name" value="RecF/RecN/SMC_N"/>
</dbReference>
<comment type="similarity">
    <text evidence="2 9 10">Belongs to the RecF family.</text>
</comment>
<evidence type="ECO:0000256" key="10">
    <source>
        <dbReference type="RuleBase" id="RU000578"/>
    </source>
</evidence>
<dbReference type="OrthoDB" id="9803889at2"/>
<dbReference type="EMBL" id="FUWR01000001">
    <property type="protein sequence ID" value="SJZ38942.1"/>
    <property type="molecule type" value="Genomic_DNA"/>
</dbReference>